<gene>
    <name evidence="2" type="ORF">H5410_057909</name>
</gene>
<reference evidence="2 3" key="1">
    <citation type="submission" date="2020-09" db="EMBL/GenBank/DDBJ databases">
        <title>De no assembly of potato wild relative species, Solanum commersonii.</title>
        <authorList>
            <person name="Cho K."/>
        </authorList>
    </citation>
    <scope>NUCLEOTIDE SEQUENCE [LARGE SCALE GENOMIC DNA]</scope>
    <source>
        <strain evidence="2">LZ3.2</strain>
        <tissue evidence="2">Leaf</tissue>
    </source>
</reference>
<proteinExistence type="predicted"/>
<dbReference type="AlphaFoldDB" id="A0A9J5WRC5"/>
<sequence>MPPPTAQDLHLQTFPLSSSLVQASPVDELELELDLEANPLPKARDFELETSNMKVPSQTTGPSQRLFRFHYCFLVGFGSLSLAFSSICLTPIFLGFGLSDTVKNKYKREECLLNSLD</sequence>
<protein>
    <submittedName>
        <fullName evidence="2">Uncharacterized protein</fullName>
    </submittedName>
</protein>
<name>A0A9J5WRC5_SOLCO</name>
<evidence type="ECO:0000256" key="1">
    <source>
        <dbReference type="SAM" id="Phobius"/>
    </source>
</evidence>
<dbReference type="Proteomes" id="UP000824120">
    <property type="component" value="Chromosome 11"/>
</dbReference>
<accession>A0A9J5WRC5</accession>
<keyword evidence="1" id="KW-0472">Membrane</keyword>
<keyword evidence="3" id="KW-1185">Reference proteome</keyword>
<comment type="caution">
    <text evidence="2">The sequence shown here is derived from an EMBL/GenBank/DDBJ whole genome shotgun (WGS) entry which is preliminary data.</text>
</comment>
<evidence type="ECO:0000313" key="3">
    <source>
        <dbReference type="Proteomes" id="UP000824120"/>
    </source>
</evidence>
<organism evidence="2 3">
    <name type="scientific">Solanum commersonii</name>
    <name type="common">Commerson's wild potato</name>
    <name type="synonym">Commerson's nightshade</name>
    <dbReference type="NCBI Taxonomy" id="4109"/>
    <lineage>
        <taxon>Eukaryota</taxon>
        <taxon>Viridiplantae</taxon>
        <taxon>Streptophyta</taxon>
        <taxon>Embryophyta</taxon>
        <taxon>Tracheophyta</taxon>
        <taxon>Spermatophyta</taxon>
        <taxon>Magnoliopsida</taxon>
        <taxon>eudicotyledons</taxon>
        <taxon>Gunneridae</taxon>
        <taxon>Pentapetalae</taxon>
        <taxon>asterids</taxon>
        <taxon>lamiids</taxon>
        <taxon>Solanales</taxon>
        <taxon>Solanaceae</taxon>
        <taxon>Solanoideae</taxon>
        <taxon>Solaneae</taxon>
        <taxon>Solanum</taxon>
    </lineage>
</organism>
<keyword evidence="1" id="KW-1133">Transmembrane helix</keyword>
<evidence type="ECO:0000313" key="2">
    <source>
        <dbReference type="EMBL" id="KAG5577775.1"/>
    </source>
</evidence>
<keyword evidence="1" id="KW-0812">Transmembrane</keyword>
<dbReference type="EMBL" id="JACXVP010000011">
    <property type="protein sequence ID" value="KAG5577775.1"/>
    <property type="molecule type" value="Genomic_DNA"/>
</dbReference>
<feature type="transmembrane region" description="Helical" evidence="1">
    <location>
        <begin position="73"/>
        <end position="98"/>
    </location>
</feature>